<dbReference type="Proteomes" id="UP000663848">
    <property type="component" value="Unassembled WGS sequence"/>
</dbReference>
<evidence type="ECO:0000313" key="1">
    <source>
        <dbReference type="EMBL" id="CAF5090976.1"/>
    </source>
</evidence>
<name>A0A822E9J3_9BILA</name>
<dbReference type="EMBL" id="CAJOBR010073428">
    <property type="protein sequence ID" value="CAF5106322.1"/>
    <property type="molecule type" value="Genomic_DNA"/>
</dbReference>
<dbReference type="EMBL" id="CAJOBR010068100">
    <property type="protein sequence ID" value="CAF5090976.1"/>
    <property type="molecule type" value="Genomic_DNA"/>
</dbReference>
<evidence type="ECO:0000313" key="2">
    <source>
        <dbReference type="EMBL" id="CAF5106322.1"/>
    </source>
</evidence>
<sequence length="53" mass="6079">MSVDANLCELVVKLTCILVKGCGRMSIDQFSHDVPKAIERISRDEKHETRRYS</sequence>
<accession>A0A822E9J3</accession>
<evidence type="ECO:0000313" key="3">
    <source>
        <dbReference type="Proteomes" id="UP000663848"/>
    </source>
</evidence>
<feature type="non-terminal residue" evidence="1">
    <location>
        <position position="1"/>
    </location>
</feature>
<comment type="caution">
    <text evidence="1">The sequence shown here is derived from an EMBL/GenBank/DDBJ whole genome shotgun (WGS) entry which is preliminary data.</text>
</comment>
<dbReference type="AlphaFoldDB" id="A0A822E9J3"/>
<reference evidence="1" key="1">
    <citation type="submission" date="2021-02" db="EMBL/GenBank/DDBJ databases">
        <authorList>
            <person name="Nowell W R."/>
        </authorList>
    </citation>
    <scope>NUCLEOTIDE SEQUENCE</scope>
</reference>
<organism evidence="1 3">
    <name type="scientific">Rotaria socialis</name>
    <dbReference type="NCBI Taxonomy" id="392032"/>
    <lineage>
        <taxon>Eukaryota</taxon>
        <taxon>Metazoa</taxon>
        <taxon>Spiralia</taxon>
        <taxon>Gnathifera</taxon>
        <taxon>Rotifera</taxon>
        <taxon>Eurotatoria</taxon>
        <taxon>Bdelloidea</taxon>
        <taxon>Philodinida</taxon>
        <taxon>Philodinidae</taxon>
        <taxon>Rotaria</taxon>
    </lineage>
</organism>
<gene>
    <name evidence="1" type="ORF">QYT958_LOCUS44338</name>
    <name evidence="2" type="ORF">QYT958_LOCUS45126</name>
</gene>
<protein>
    <submittedName>
        <fullName evidence="1">Uncharacterized protein</fullName>
    </submittedName>
</protein>
<proteinExistence type="predicted"/>